<keyword evidence="2" id="KW-1185">Reference proteome</keyword>
<gene>
    <name evidence="1" type="ORF">ACFSB2_13170</name>
</gene>
<reference evidence="2" key="1">
    <citation type="journal article" date="2019" name="Int. J. Syst. Evol. Microbiol.">
        <title>The Global Catalogue of Microorganisms (GCM) 10K type strain sequencing project: providing services to taxonomists for standard genome sequencing and annotation.</title>
        <authorList>
            <consortium name="The Broad Institute Genomics Platform"/>
            <consortium name="The Broad Institute Genome Sequencing Center for Infectious Disease"/>
            <person name="Wu L."/>
            <person name="Ma J."/>
        </authorList>
    </citation>
    <scope>NUCLEOTIDE SEQUENCE [LARGE SCALE GENOMIC DNA]</scope>
    <source>
        <strain evidence="2">CGMCC 1.12286</strain>
    </source>
</reference>
<dbReference type="RefSeq" id="WP_377943531.1">
    <property type="nucleotide sequence ID" value="NZ_JBHUCX010000033.1"/>
</dbReference>
<sequence length="134" mass="15089">MTQAQVQSPITEDTILFEGRYGSRDNKVNYGQFSFSQIREWLKSRHRGMMHMTEYHINGVAYIGFGGTVCLSIGDDFGVPVLKDGNIVVETQFRRNLLGAPYRNQGHPNDLVKVEAVINPSDPELFITVVQNSL</sequence>
<proteinExistence type="predicted"/>
<name>A0ABW4JIQ3_9BACL</name>
<accession>A0ABW4JIQ3</accession>
<dbReference type="EMBL" id="JBHUCX010000033">
    <property type="protein sequence ID" value="MFD1675645.1"/>
    <property type="molecule type" value="Genomic_DNA"/>
</dbReference>
<organism evidence="1 2">
    <name type="scientific">Alicyclobacillus fodiniaquatilis</name>
    <dbReference type="NCBI Taxonomy" id="1661150"/>
    <lineage>
        <taxon>Bacteria</taxon>
        <taxon>Bacillati</taxon>
        <taxon>Bacillota</taxon>
        <taxon>Bacilli</taxon>
        <taxon>Bacillales</taxon>
        <taxon>Alicyclobacillaceae</taxon>
        <taxon>Alicyclobacillus</taxon>
    </lineage>
</organism>
<protein>
    <submittedName>
        <fullName evidence="1">Uncharacterized protein</fullName>
    </submittedName>
</protein>
<dbReference type="Proteomes" id="UP001597079">
    <property type="component" value="Unassembled WGS sequence"/>
</dbReference>
<evidence type="ECO:0000313" key="1">
    <source>
        <dbReference type="EMBL" id="MFD1675645.1"/>
    </source>
</evidence>
<comment type="caution">
    <text evidence="1">The sequence shown here is derived from an EMBL/GenBank/DDBJ whole genome shotgun (WGS) entry which is preliminary data.</text>
</comment>
<evidence type="ECO:0000313" key="2">
    <source>
        <dbReference type="Proteomes" id="UP001597079"/>
    </source>
</evidence>